<keyword evidence="1" id="KW-0472">Membrane</keyword>
<evidence type="ECO:0000313" key="2">
    <source>
        <dbReference type="EMBL" id="OKH37013.1"/>
    </source>
</evidence>
<dbReference type="STRING" id="454136.NIES2119_14410"/>
<keyword evidence="1" id="KW-0812">Transmembrane</keyword>
<dbReference type="EMBL" id="MRCE01000013">
    <property type="protein sequence ID" value="OKH37013.1"/>
    <property type="molecule type" value="Genomic_DNA"/>
</dbReference>
<dbReference type="Proteomes" id="UP000185860">
    <property type="component" value="Unassembled WGS sequence"/>
</dbReference>
<feature type="transmembrane region" description="Helical" evidence="1">
    <location>
        <begin position="22"/>
        <end position="43"/>
    </location>
</feature>
<keyword evidence="1" id="KW-1133">Transmembrane helix</keyword>
<organism evidence="2 3">
    <name type="scientific">[Phormidium ambiguum] IAM M-71</name>
    <dbReference type="NCBI Taxonomy" id="454136"/>
    <lineage>
        <taxon>Bacteria</taxon>
        <taxon>Bacillati</taxon>
        <taxon>Cyanobacteriota</taxon>
        <taxon>Cyanophyceae</taxon>
        <taxon>Oscillatoriophycideae</taxon>
        <taxon>Aerosakkonematales</taxon>
        <taxon>Aerosakkonemataceae</taxon>
        <taxon>Floridanema</taxon>
    </lineage>
</organism>
<evidence type="ECO:0000256" key="1">
    <source>
        <dbReference type="SAM" id="Phobius"/>
    </source>
</evidence>
<accession>A0A1U7IIT6</accession>
<protein>
    <submittedName>
        <fullName evidence="2">Uncharacterized protein</fullName>
    </submittedName>
</protein>
<proteinExistence type="predicted"/>
<evidence type="ECO:0000313" key="3">
    <source>
        <dbReference type="Proteomes" id="UP000185860"/>
    </source>
</evidence>
<name>A0A1U7IIT6_9CYAN</name>
<gene>
    <name evidence="2" type="ORF">NIES2119_14410</name>
</gene>
<reference evidence="2 3" key="1">
    <citation type="submission" date="2016-11" db="EMBL/GenBank/DDBJ databases">
        <title>Draft Genome Sequences of Nine Cyanobacterial Strains from Diverse Habitats.</title>
        <authorList>
            <person name="Zhu T."/>
            <person name="Hou S."/>
            <person name="Lu X."/>
            <person name="Hess W.R."/>
        </authorList>
    </citation>
    <scope>NUCLEOTIDE SEQUENCE [LARGE SCALE GENOMIC DNA]</scope>
    <source>
        <strain evidence="2 3">IAM M-71</strain>
    </source>
</reference>
<dbReference type="AlphaFoldDB" id="A0A1U7IIT6"/>
<comment type="caution">
    <text evidence="2">The sequence shown here is derived from an EMBL/GenBank/DDBJ whole genome shotgun (WGS) entry which is preliminary data.</text>
</comment>
<sequence>MAKGGKGKKGKGEKGKRGQFEFFTSAFCLVSTINFPVIVRFIFRHKYEKFIFKDSQELKL</sequence>